<evidence type="ECO:0000313" key="2">
    <source>
        <dbReference type="Proteomes" id="UP000198866"/>
    </source>
</evidence>
<proteinExistence type="predicted"/>
<reference evidence="2" key="1">
    <citation type="submission" date="2016-10" db="EMBL/GenBank/DDBJ databases">
        <authorList>
            <person name="Varghese N."/>
            <person name="Submissions S."/>
        </authorList>
    </citation>
    <scope>NUCLEOTIDE SEQUENCE [LARGE SCALE GENOMIC DNA]</scope>
    <source>
        <strain evidence="2">LMG 26031</strain>
    </source>
</reference>
<name>A0A1H7CSB8_9BURK</name>
<protein>
    <submittedName>
        <fullName evidence="1">Uncharacterized protein</fullName>
    </submittedName>
</protein>
<dbReference type="STRING" id="667676.SAMN05192539_10246"/>
<organism evidence="1 2">
    <name type="scientific">Paraburkholderia diazotrophica</name>
    <dbReference type="NCBI Taxonomy" id="667676"/>
    <lineage>
        <taxon>Bacteria</taxon>
        <taxon>Pseudomonadati</taxon>
        <taxon>Pseudomonadota</taxon>
        <taxon>Betaproteobacteria</taxon>
        <taxon>Burkholderiales</taxon>
        <taxon>Burkholderiaceae</taxon>
        <taxon>Paraburkholderia</taxon>
    </lineage>
</organism>
<evidence type="ECO:0000313" key="1">
    <source>
        <dbReference type="EMBL" id="SEJ92471.1"/>
    </source>
</evidence>
<keyword evidence="2" id="KW-1185">Reference proteome</keyword>
<dbReference type="AlphaFoldDB" id="A0A1H7CSB8"/>
<dbReference type="EMBL" id="FNYE01000024">
    <property type="protein sequence ID" value="SEJ92471.1"/>
    <property type="molecule type" value="Genomic_DNA"/>
</dbReference>
<dbReference type="Proteomes" id="UP000198866">
    <property type="component" value="Unassembled WGS sequence"/>
</dbReference>
<accession>A0A1H7CSB8</accession>
<gene>
    <name evidence="1" type="ORF">SAMN05192539_10246</name>
</gene>
<sequence length="90" mass="9958">MRAMRTELAASQKMQFAHGLYATMKTEAVFLRAERHEGGARTSGVSQGEPLETSYGENLYAQIVKGDRTVSKDNGYALSKRECIFGRLAL</sequence>